<dbReference type="PANTHER" id="PTHR13469">
    <property type="entry name" value="HEXAMETHYLENE BISACETAMIDE INDUCIBLE 1"/>
    <property type="match status" value="1"/>
</dbReference>
<keyword evidence="4" id="KW-0805">Transcription regulation</keyword>
<evidence type="ECO:0008006" key="11">
    <source>
        <dbReference type="Google" id="ProtNLM"/>
    </source>
</evidence>
<protein>
    <recommendedName>
        <fullName evidence="11">Protein HEXIM1</fullName>
    </recommendedName>
</protein>
<evidence type="ECO:0000256" key="6">
    <source>
        <dbReference type="ARBA" id="ARBA00023163"/>
    </source>
</evidence>
<feature type="region of interest" description="Disordered" evidence="8">
    <location>
        <begin position="112"/>
        <end position="145"/>
    </location>
</feature>
<dbReference type="OrthoDB" id="10058500at2759"/>
<dbReference type="GO" id="GO:0097322">
    <property type="term" value="F:7SK snRNA binding"/>
    <property type="evidence" value="ECO:0007669"/>
    <property type="project" value="TreeGrafter"/>
</dbReference>
<evidence type="ECO:0000256" key="8">
    <source>
        <dbReference type="SAM" id="MobiDB-lite"/>
    </source>
</evidence>
<dbReference type="GO" id="GO:0005737">
    <property type="term" value="C:cytoplasm"/>
    <property type="evidence" value="ECO:0007669"/>
    <property type="project" value="InterPro"/>
</dbReference>
<feature type="compositionally biased region" description="Low complexity" evidence="8">
    <location>
        <begin position="125"/>
        <end position="137"/>
    </location>
</feature>
<feature type="compositionally biased region" description="Basic and acidic residues" evidence="8">
    <location>
        <begin position="502"/>
        <end position="511"/>
    </location>
</feature>
<dbReference type="GO" id="GO:0000122">
    <property type="term" value="P:negative regulation of transcription by RNA polymerase II"/>
    <property type="evidence" value="ECO:0007669"/>
    <property type="project" value="InterPro"/>
</dbReference>
<feature type="region of interest" description="Disordered" evidence="8">
    <location>
        <begin position="398"/>
        <end position="511"/>
    </location>
</feature>
<keyword evidence="10" id="KW-1185">Reference proteome</keyword>
<feature type="region of interest" description="Disordered" evidence="8">
    <location>
        <begin position="43"/>
        <end position="62"/>
    </location>
</feature>
<evidence type="ECO:0000313" key="10">
    <source>
        <dbReference type="Proteomes" id="UP000002358"/>
    </source>
</evidence>
<keyword evidence="6" id="KW-0804">Transcription</keyword>
<dbReference type="EnsemblMetazoa" id="XM_001600646">
    <property type="protein sequence ID" value="XP_001600696"/>
    <property type="gene ID" value="LOC100116150"/>
</dbReference>
<feature type="compositionally biased region" description="Basic and acidic residues" evidence="8">
    <location>
        <begin position="369"/>
        <end position="378"/>
    </location>
</feature>
<feature type="compositionally biased region" description="Basic residues" evidence="8">
    <location>
        <begin position="449"/>
        <end position="461"/>
    </location>
</feature>
<organism evidence="9 10">
    <name type="scientific">Nasonia vitripennis</name>
    <name type="common">Parasitic wasp</name>
    <dbReference type="NCBI Taxonomy" id="7425"/>
    <lineage>
        <taxon>Eukaryota</taxon>
        <taxon>Metazoa</taxon>
        <taxon>Ecdysozoa</taxon>
        <taxon>Arthropoda</taxon>
        <taxon>Hexapoda</taxon>
        <taxon>Insecta</taxon>
        <taxon>Pterygota</taxon>
        <taxon>Neoptera</taxon>
        <taxon>Endopterygota</taxon>
        <taxon>Hymenoptera</taxon>
        <taxon>Apocrita</taxon>
        <taxon>Proctotrupomorpha</taxon>
        <taxon>Chalcidoidea</taxon>
        <taxon>Pteromalidae</taxon>
        <taxon>Pteromalinae</taxon>
        <taxon>Nasonia</taxon>
    </lineage>
</organism>
<feature type="compositionally biased region" description="Basic residues" evidence="8">
    <location>
        <begin position="182"/>
        <end position="198"/>
    </location>
</feature>
<dbReference type="Proteomes" id="UP000002358">
    <property type="component" value="Chromosome 4"/>
</dbReference>
<evidence type="ECO:0000256" key="7">
    <source>
        <dbReference type="ARBA" id="ARBA00023242"/>
    </source>
</evidence>
<evidence type="ECO:0000313" key="9">
    <source>
        <dbReference type="EnsemblMetazoa" id="XP_001600696"/>
    </source>
</evidence>
<dbReference type="PANTHER" id="PTHR13469:SF8">
    <property type="entry name" value="HEXIM P-TEFB COMPLEX SUBUNIT 1"/>
    <property type="match status" value="1"/>
</dbReference>
<feature type="compositionally biased region" description="Polar residues" evidence="8">
    <location>
        <begin position="485"/>
        <end position="496"/>
    </location>
</feature>
<dbReference type="Gene3D" id="6.10.250.2910">
    <property type="match status" value="1"/>
</dbReference>
<reference evidence="9" key="1">
    <citation type="submission" date="2021-01" db="UniProtKB">
        <authorList>
            <consortium name="EnsemblMetazoa"/>
        </authorList>
    </citation>
    <scope>IDENTIFICATION</scope>
</reference>
<dbReference type="RefSeq" id="XP_001600696.3">
    <property type="nucleotide sequence ID" value="XM_001600646.6"/>
</dbReference>
<feature type="compositionally biased region" description="Low complexity" evidence="8">
    <location>
        <begin position="462"/>
        <end position="479"/>
    </location>
</feature>
<feature type="compositionally biased region" description="Acidic residues" evidence="8">
    <location>
        <begin position="291"/>
        <end position="303"/>
    </location>
</feature>
<evidence type="ECO:0000256" key="5">
    <source>
        <dbReference type="ARBA" id="ARBA00023054"/>
    </source>
</evidence>
<feature type="region of interest" description="Disordered" evidence="8">
    <location>
        <begin position="350"/>
        <end position="380"/>
    </location>
</feature>
<accession>A0A7M7G2T5</accession>
<comment type="similarity">
    <text evidence="2">Belongs to the HEXIM family.</text>
</comment>
<keyword evidence="3" id="KW-0678">Repressor</keyword>
<dbReference type="AlphaFoldDB" id="A0A7M7G2T5"/>
<evidence type="ECO:0000256" key="1">
    <source>
        <dbReference type="ARBA" id="ARBA00004123"/>
    </source>
</evidence>
<feature type="region of interest" description="Disordered" evidence="8">
    <location>
        <begin position="182"/>
        <end position="206"/>
    </location>
</feature>
<dbReference type="PRINTS" id="PR02094">
    <property type="entry name" value="HEXIMFAMILY"/>
</dbReference>
<evidence type="ECO:0000256" key="3">
    <source>
        <dbReference type="ARBA" id="ARBA00022491"/>
    </source>
</evidence>
<dbReference type="GO" id="GO:0005654">
    <property type="term" value="C:nucleoplasm"/>
    <property type="evidence" value="ECO:0007669"/>
    <property type="project" value="TreeGrafter"/>
</dbReference>
<sequence>MSVSAVAARAVLLNISNMDDDEQEPVAQEPKKPVEVLDIDLVTDSGGGAVDTGGGGNGGNGVVQVVDEESMQLENGGRQSLSATEQEQLQEQAALVVDAQLRAMAVSGATGTNAAARAHHDQAPSTATSTGTRSAGESLDDVNGKDRLKPFIRTCTKFESGSGSGDQDGMISMEDGVDVAAKKRKTRRGKPKHRKLKPYSKQSLSYQQRLRNRAAVRPTKTGRQPPAPYNTTQFLMEDHNDLPDLDEKIAGAATGTAGAAAAVAAMAAEVHNHFSKPIAPSRTRDSSFSVDSDEDYFYSSPEDEEEFLTKEFSSAYEDLHAERLGALTKTELIQEYIQLEAKVDLLTKRLRSKSGQQQQQQQESAEASEPSRDSETAKKLKVCQQRVDELLQQNEQLRRENELLRKQRHGSPMSSVDSESDSDSSSNASGCSCNHKTSPGSSPVPASYHARREKTNSRRKNSSVSSVDSESDSTTGDSSCPDGSPKTSTGTTNTDVANGHATSHELDGLPI</sequence>
<dbReference type="InterPro" id="IPR024872">
    <property type="entry name" value="HEXIM"/>
</dbReference>
<dbReference type="GeneID" id="100116150"/>
<dbReference type="GO" id="GO:0004861">
    <property type="term" value="F:cyclin-dependent protein serine/threonine kinase inhibitor activity"/>
    <property type="evidence" value="ECO:0007669"/>
    <property type="project" value="InterPro"/>
</dbReference>
<proteinExistence type="inferred from homology"/>
<feature type="region of interest" description="Disordered" evidence="8">
    <location>
        <begin position="277"/>
        <end position="303"/>
    </location>
</feature>
<dbReference type="KEGG" id="nvi:100116150"/>
<dbReference type="InParanoid" id="A0A7M7G2T5"/>
<dbReference type="SMR" id="A0A7M7G2T5"/>
<dbReference type="Pfam" id="PF15313">
    <property type="entry name" value="HEXIM"/>
    <property type="match status" value="1"/>
</dbReference>
<keyword evidence="5" id="KW-0175">Coiled coil</keyword>
<name>A0A7M7G2T5_NASVI</name>
<keyword evidence="7" id="KW-0539">Nucleus</keyword>
<evidence type="ECO:0000256" key="2">
    <source>
        <dbReference type="ARBA" id="ARBA00008409"/>
    </source>
</evidence>
<feature type="compositionally biased region" description="Low complexity" evidence="8">
    <location>
        <begin position="411"/>
        <end position="432"/>
    </location>
</feature>
<feature type="compositionally biased region" description="Gly residues" evidence="8">
    <location>
        <begin position="45"/>
        <end position="61"/>
    </location>
</feature>
<evidence type="ECO:0000256" key="4">
    <source>
        <dbReference type="ARBA" id="ARBA00023015"/>
    </source>
</evidence>
<comment type="subcellular location">
    <subcellularLocation>
        <location evidence="1">Nucleus</location>
    </subcellularLocation>
</comment>